<evidence type="ECO:0000313" key="3">
    <source>
        <dbReference type="EMBL" id="SZD71103.1"/>
    </source>
</evidence>
<dbReference type="EC" id="3.2.-.-" evidence="3"/>
<reference evidence="3 4" key="1">
    <citation type="submission" date="2018-09" db="EMBL/GenBank/DDBJ databases">
        <authorList>
            <consortium name="Pathogen Informatics"/>
        </authorList>
    </citation>
    <scope>NUCLEOTIDE SEQUENCE [LARGE SCALE GENOMIC DNA]</scope>
    <source>
        <strain evidence="3 4">OH-22767</strain>
    </source>
</reference>
<comment type="similarity">
    <text evidence="1">Belongs to the peptidase C56 family.</text>
</comment>
<dbReference type="AlphaFoldDB" id="A0A383TWD2"/>
<dbReference type="InterPro" id="IPR002818">
    <property type="entry name" value="DJ-1/PfpI"/>
</dbReference>
<dbReference type="SUPFAM" id="SSF52317">
    <property type="entry name" value="Class I glutamine amidotransferase-like"/>
    <property type="match status" value="1"/>
</dbReference>
<dbReference type="PANTHER" id="PTHR42733">
    <property type="entry name" value="DJ-1 PROTEIN"/>
    <property type="match status" value="1"/>
</dbReference>
<dbReference type="InterPro" id="IPR006286">
    <property type="entry name" value="C56_PfpI-like"/>
</dbReference>
<dbReference type="CDD" id="cd03134">
    <property type="entry name" value="GATase1_PfpI_like"/>
    <property type="match status" value="1"/>
</dbReference>
<evidence type="ECO:0000256" key="1">
    <source>
        <dbReference type="ARBA" id="ARBA00008542"/>
    </source>
</evidence>
<dbReference type="NCBIfam" id="TIGR01382">
    <property type="entry name" value="PfpI"/>
    <property type="match status" value="1"/>
</dbReference>
<dbReference type="PROSITE" id="PS51276">
    <property type="entry name" value="PEPTIDASE_C56_PFPI"/>
    <property type="match status" value="1"/>
</dbReference>
<dbReference type="Gene3D" id="3.40.50.880">
    <property type="match status" value="1"/>
</dbReference>
<dbReference type="InterPro" id="IPR029062">
    <property type="entry name" value="Class_I_gatase-like"/>
</dbReference>
<keyword evidence="4" id="KW-1185">Reference proteome</keyword>
<dbReference type="Proteomes" id="UP000262142">
    <property type="component" value="Unassembled WGS sequence"/>
</dbReference>
<feature type="domain" description="DJ-1/PfpI" evidence="2">
    <location>
        <begin position="30"/>
        <end position="198"/>
    </location>
</feature>
<keyword evidence="3" id="KW-0378">Hydrolase</keyword>
<keyword evidence="3" id="KW-0326">Glycosidase</keyword>
<organism evidence="3 4">
    <name type="scientific">Candidatus Ornithobacterium hominis</name>
    <dbReference type="NCBI Taxonomy" id="2497989"/>
    <lineage>
        <taxon>Bacteria</taxon>
        <taxon>Pseudomonadati</taxon>
        <taxon>Bacteroidota</taxon>
        <taxon>Flavobacteriia</taxon>
        <taxon>Flavobacteriales</taxon>
        <taxon>Weeksellaceae</taxon>
        <taxon>Ornithobacterium</taxon>
    </lineage>
</organism>
<dbReference type="EMBL" id="UNSC01000001">
    <property type="protein sequence ID" value="SZD71103.1"/>
    <property type="molecule type" value="Genomic_DNA"/>
</dbReference>
<evidence type="ECO:0000313" key="4">
    <source>
        <dbReference type="Proteomes" id="UP000262142"/>
    </source>
</evidence>
<sequence>MFLNLFSKSNLGIFFANLAVNKMIMSLKNKKVAILTDEGFEESELFEPLHRLQQEGAEVHIVSTKSGEIQGMKEHQWSKKIKVDQVIDAVKASDYDALVLPGGVINPDILRNNEKSVQFVKDFADNKKPIAAICHGPQTLINAGAVEGKKLTSFPSIKVDLQNAGAHWVDEEVVVDNGLVTSRTPKDLPAFLDKMVEEIAEGKH</sequence>
<dbReference type="PANTHER" id="PTHR42733:SF12">
    <property type="entry name" value="PROTEINASE"/>
    <property type="match status" value="1"/>
</dbReference>
<dbReference type="Pfam" id="PF01965">
    <property type="entry name" value="DJ-1_PfpI"/>
    <property type="match status" value="1"/>
</dbReference>
<evidence type="ECO:0000259" key="2">
    <source>
        <dbReference type="Pfam" id="PF01965"/>
    </source>
</evidence>
<name>A0A383TWD2_9FLAO</name>
<accession>A0A383TWD2</accession>
<gene>
    <name evidence="3" type="primary">yfkM</name>
    <name evidence="3" type="ORF">SAMEA104719789_00195</name>
</gene>
<protein>
    <submittedName>
        <fullName evidence="3">General stress protein 18</fullName>
        <ecNumber evidence="3">3.2.-.-</ecNumber>
    </submittedName>
</protein>
<proteinExistence type="inferred from homology"/>
<dbReference type="GO" id="GO:0016798">
    <property type="term" value="F:hydrolase activity, acting on glycosyl bonds"/>
    <property type="evidence" value="ECO:0007669"/>
    <property type="project" value="UniProtKB-KW"/>
</dbReference>